<gene>
    <name evidence="1" type="ORF">LTR37_021140</name>
</gene>
<evidence type="ECO:0000313" key="1">
    <source>
        <dbReference type="EMBL" id="KAK3680614.1"/>
    </source>
</evidence>
<keyword evidence="2" id="KW-1185">Reference proteome</keyword>
<accession>A0ACC3MCD1</accession>
<comment type="caution">
    <text evidence="1">The sequence shown here is derived from an EMBL/GenBank/DDBJ whole genome shotgun (WGS) entry which is preliminary data.</text>
</comment>
<sequence>MHYSPETKGLALEEISELFGDQVAVHLTNGGSEAGSMQEKAMHDGEKKMDCQHIE</sequence>
<organism evidence="1 2">
    <name type="scientific">Vermiconidia calcicola</name>
    <dbReference type="NCBI Taxonomy" id="1690605"/>
    <lineage>
        <taxon>Eukaryota</taxon>
        <taxon>Fungi</taxon>
        <taxon>Dikarya</taxon>
        <taxon>Ascomycota</taxon>
        <taxon>Pezizomycotina</taxon>
        <taxon>Dothideomycetes</taxon>
        <taxon>Dothideomycetidae</taxon>
        <taxon>Mycosphaerellales</taxon>
        <taxon>Extremaceae</taxon>
        <taxon>Vermiconidia</taxon>
    </lineage>
</organism>
<name>A0ACC3MCD1_9PEZI</name>
<evidence type="ECO:0000313" key="2">
    <source>
        <dbReference type="Proteomes" id="UP001281147"/>
    </source>
</evidence>
<reference evidence="1" key="1">
    <citation type="submission" date="2023-07" db="EMBL/GenBank/DDBJ databases">
        <title>Black Yeasts Isolated from many extreme environments.</title>
        <authorList>
            <person name="Coleine C."/>
            <person name="Stajich J.E."/>
            <person name="Selbmann L."/>
        </authorList>
    </citation>
    <scope>NUCLEOTIDE SEQUENCE</scope>
    <source>
        <strain evidence="1">CCFEE 5714</strain>
    </source>
</reference>
<dbReference type="EMBL" id="JAUTXU010000439">
    <property type="protein sequence ID" value="KAK3680614.1"/>
    <property type="molecule type" value="Genomic_DNA"/>
</dbReference>
<dbReference type="Proteomes" id="UP001281147">
    <property type="component" value="Unassembled WGS sequence"/>
</dbReference>
<proteinExistence type="predicted"/>
<protein>
    <submittedName>
        <fullName evidence="1">Uncharacterized protein</fullName>
    </submittedName>
</protein>